<gene>
    <name evidence="2" type="ORF">HYH03_001625</name>
</gene>
<protein>
    <recommendedName>
        <fullName evidence="4">Ankyrin repeat domain-containing protein</fullName>
    </recommendedName>
</protein>
<accession>A0A835YFM5</accession>
<evidence type="ECO:0000313" key="2">
    <source>
        <dbReference type="EMBL" id="KAG2500864.1"/>
    </source>
</evidence>
<feature type="compositionally biased region" description="Acidic residues" evidence="1">
    <location>
        <begin position="1013"/>
        <end position="1025"/>
    </location>
</feature>
<reference evidence="2" key="1">
    <citation type="journal article" date="2020" name="bioRxiv">
        <title>Comparative genomics of Chlamydomonas.</title>
        <authorList>
            <person name="Craig R.J."/>
            <person name="Hasan A.R."/>
            <person name="Ness R.W."/>
            <person name="Keightley P.D."/>
        </authorList>
    </citation>
    <scope>NUCLEOTIDE SEQUENCE</scope>
    <source>
        <strain evidence="2">CCAP 11/70</strain>
    </source>
</reference>
<dbReference type="PANTHER" id="PTHR12393:SF6">
    <property type="entry name" value="SPHINGOMYELIN PHOSPHODIESTERASE 2"/>
    <property type="match status" value="1"/>
</dbReference>
<organism evidence="2 3">
    <name type="scientific">Edaphochlamys debaryana</name>
    <dbReference type="NCBI Taxonomy" id="47281"/>
    <lineage>
        <taxon>Eukaryota</taxon>
        <taxon>Viridiplantae</taxon>
        <taxon>Chlorophyta</taxon>
        <taxon>core chlorophytes</taxon>
        <taxon>Chlorophyceae</taxon>
        <taxon>CS clade</taxon>
        <taxon>Chlamydomonadales</taxon>
        <taxon>Chlamydomonadales incertae sedis</taxon>
        <taxon>Edaphochlamys</taxon>
    </lineage>
</organism>
<evidence type="ECO:0008006" key="4">
    <source>
        <dbReference type="Google" id="ProtNLM"/>
    </source>
</evidence>
<evidence type="ECO:0000256" key="1">
    <source>
        <dbReference type="SAM" id="MobiDB-lite"/>
    </source>
</evidence>
<dbReference type="InterPro" id="IPR036770">
    <property type="entry name" value="Ankyrin_rpt-contain_sf"/>
</dbReference>
<dbReference type="EMBL" id="JAEHOE010000003">
    <property type="protein sequence ID" value="KAG2500864.1"/>
    <property type="molecule type" value="Genomic_DNA"/>
</dbReference>
<dbReference type="Gene3D" id="1.25.40.20">
    <property type="entry name" value="Ankyrin repeat-containing domain"/>
    <property type="match status" value="2"/>
</dbReference>
<proteinExistence type="predicted"/>
<dbReference type="GO" id="GO:0071944">
    <property type="term" value="C:cell periphery"/>
    <property type="evidence" value="ECO:0007669"/>
    <property type="project" value="TreeGrafter"/>
</dbReference>
<dbReference type="AlphaFoldDB" id="A0A835YFM5"/>
<name>A0A835YFM5_9CHLO</name>
<feature type="region of interest" description="Disordered" evidence="1">
    <location>
        <begin position="1"/>
        <end position="23"/>
    </location>
</feature>
<evidence type="ECO:0000313" key="3">
    <source>
        <dbReference type="Proteomes" id="UP000612055"/>
    </source>
</evidence>
<dbReference type="GO" id="GO:0030149">
    <property type="term" value="P:sphingolipid catabolic process"/>
    <property type="evidence" value="ECO:0007669"/>
    <property type="project" value="TreeGrafter"/>
</dbReference>
<dbReference type="GO" id="GO:0046513">
    <property type="term" value="P:ceramide biosynthetic process"/>
    <property type="evidence" value="ECO:0007669"/>
    <property type="project" value="TreeGrafter"/>
</dbReference>
<dbReference type="GO" id="GO:0004620">
    <property type="term" value="F:phospholipase activity"/>
    <property type="evidence" value="ECO:0007669"/>
    <property type="project" value="TreeGrafter"/>
</dbReference>
<keyword evidence="3" id="KW-1185">Reference proteome</keyword>
<feature type="compositionally biased region" description="Gly residues" evidence="1">
    <location>
        <begin position="263"/>
        <end position="276"/>
    </location>
</feature>
<dbReference type="GO" id="GO:0016020">
    <property type="term" value="C:membrane"/>
    <property type="evidence" value="ECO:0007669"/>
    <property type="project" value="TreeGrafter"/>
</dbReference>
<dbReference type="GO" id="GO:0005783">
    <property type="term" value="C:endoplasmic reticulum"/>
    <property type="evidence" value="ECO:0007669"/>
    <property type="project" value="TreeGrafter"/>
</dbReference>
<feature type="region of interest" description="Disordered" evidence="1">
    <location>
        <begin position="251"/>
        <end position="280"/>
    </location>
</feature>
<dbReference type="Proteomes" id="UP000612055">
    <property type="component" value="Unassembled WGS sequence"/>
</dbReference>
<dbReference type="SUPFAM" id="SSF48403">
    <property type="entry name" value="Ankyrin repeat"/>
    <property type="match status" value="2"/>
</dbReference>
<comment type="caution">
    <text evidence="2">The sequence shown here is derived from an EMBL/GenBank/DDBJ whole genome shotgun (WGS) entry which is preliminary data.</text>
</comment>
<dbReference type="PANTHER" id="PTHR12393">
    <property type="entry name" value="SPHINGOMYELIN PHOSPHODIESTERASE RELATED"/>
    <property type="match status" value="1"/>
</dbReference>
<sequence length="1025" mass="109898">MAHEQCNPLERCGGLDSTDRPALGTASDSELRQLWTPDYLERIASFLYPNEQRQRLVALVAASNEVRNLRAAIALTGTEPTQGTLEAAAAGGALESCVWLVDESGAREVFNINWGAVLSTAARAGQRVVCQWCLDRCSAFRRVYGDARFIPYEGRGDIWYAAGAAACAGHVSLMDWLLAEAAAVGYQADQQVSALNLFLAALEGCDLTTAQRVWVTYIRLPPPEGIQPGQPAEAPDPMFAAQAVIWPGEEVEGQEGNEPGPAGADGGAVGGLGGDGAAAPNGPTAVQQLLSALTAALGSRTPDWQAKAEWLCSLGTRPQRTCYYITNPNLTGAEMVERYAWLCGRGCQPVADDNVDREPLYGLSSAVAGGLVEAARWLLAEGVMIGRSEEASVDEAAAQGHVQALEMLRQAGYPFRWNALLFEAAHAGRVPVMQWAVDHAPAASGCEAAVELLAELGCPMPDNGGPYLAAVCGREWRMLPLLRRLGLPLNPDASGARLLSEAVTSAPVATLQWLVDEGCRPDWTELGRRLQLAKRLGVVAWARQQPGVVAEERLGMLRFRTQDVPRWALEQWVNSGLPSAAFKRLTTKQREKVVSLVAQSNDVSNLELTLAATGLSPTCETLKAAAASNALDSLRWLLEPGTVRGRIYWDALLQTAASAGHTSVCDLVIQSSPAPVKAAQAAVEALRSGHAALADALLTHKTDPDARSRYRSNSVAALDGCDLATVQQLWARPTPDWRAKAEWLLSLGAEFASEEDHHGEDEFDFWPGANYYDVVLSATPALSAATVLERFEWLWAHGRRVGGGNGPQVTLSDAIQVGLAEVADWLVERGVVNSQTKVGVMVGPLTDVEMAAEAGHLAVLQTLRQAGCALNPSSLVFGAAMGGQIPVLEWVWDAFGWTPEQHGLTAGDMCAAAGPEFTAAYTAMSYMPEWGARFTAGMQTMRWLRAHGCPCDEDTWRWAAGSGCEAALELLEEWGCPKPTDGSPYAAAEDQDAWNMLSLLRSLGVSEGHPPVEEEEEEELAEWDA</sequence>
<feature type="region of interest" description="Disordered" evidence="1">
    <location>
        <begin position="1005"/>
        <end position="1025"/>
    </location>
</feature>